<gene>
    <name evidence="2" type="ORF">A3J93_03780</name>
</gene>
<organism evidence="2 3">
    <name type="scientific">Candidatus Magasanikbacteria bacterium RIFOXYC2_FULL_42_28</name>
    <dbReference type="NCBI Taxonomy" id="1798704"/>
    <lineage>
        <taxon>Bacteria</taxon>
        <taxon>Candidatus Magasanikiibacteriota</taxon>
    </lineage>
</organism>
<dbReference type="STRING" id="1798704.A3J93_03780"/>
<reference evidence="2 3" key="1">
    <citation type="journal article" date="2016" name="Nat. Commun.">
        <title>Thousands of microbial genomes shed light on interconnected biogeochemical processes in an aquifer system.</title>
        <authorList>
            <person name="Anantharaman K."/>
            <person name="Brown C.T."/>
            <person name="Hug L.A."/>
            <person name="Sharon I."/>
            <person name="Castelle C.J."/>
            <person name="Probst A.J."/>
            <person name="Thomas B.C."/>
            <person name="Singh A."/>
            <person name="Wilkins M.J."/>
            <person name="Karaoz U."/>
            <person name="Brodie E.L."/>
            <person name="Williams K.H."/>
            <person name="Hubbard S.S."/>
            <person name="Banfield J.F."/>
        </authorList>
    </citation>
    <scope>NUCLEOTIDE SEQUENCE [LARGE SCALE GENOMIC DNA]</scope>
</reference>
<dbReference type="Proteomes" id="UP000177907">
    <property type="component" value="Unassembled WGS sequence"/>
</dbReference>
<dbReference type="InterPro" id="IPR025101">
    <property type="entry name" value="DUF4012"/>
</dbReference>
<dbReference type="EMBL" id="MFQZ01000010">
    <property type="protein sequence ID" value="OGH87617.1"/>
    <property type="molecule type" value="Genomic_DNA"/>
</dbReference>
<comment type="caution">
    <text evidence="2">The sequence shown here is derived from an EMBL/GenBank/DDBJ whole genome shotgun (WGS) entry which is preliminary data.</text>
</comment>
<dbReference type="Pfam" id="PF13196">
    <property type="entry name" value="DUF4012"/>
    <property type="match status" value="1"/>
</dbReference>
<evidence type="ECO:0000313" key="3">
    <source>
        <dbReference type="Proteomes" id="UP000177907"/>
    </source>
</evidence>
<name>A0A1F6NUL8_9BACT</name>
<protein>
    <recommendedName>
        <fullName evidence="4">DUF4012 domain-containing protein</fullName>
    </recommendedName>
</protein>
<evidence type="ECO:0008006" key="4">
    <source>
        <dbReference type="Google" id="ProtNLM"/>
    </source>
</evidence>
<evidence type="ECO:0000256" key="1">
    <source>
        <dbReference type="SAM" id="Phobius"/>
    </source>
</evidence>
<accession>A0A1F6NUL8</accession>
<proteinExistence type="predicted"/>
<keyword evidence="1" id="KW-0472">Membrane</keyword>
<sequence length="467" mass="52597">MDFEILSLIMRLLKISVIIFILALSATVFAGYFWLKNTSPEKIVLNVGKTIGVSLTNGTNLEKVLGFDKSKTYLILFLNNTELRPGGGFIGAYAVVRANKGVPEILKIEGSERLDNSAATFVDNPPEPISRRLKVKHWYFRDSNWSPDFALSAERALQIYQTENGIGAADIDAVIGFTPTVIEELLEIIGPITAEGMEFNAKNFTEKLEYEVEYGYKDRGEQFNDRKNLLEDVGLAIIAKARENLLWRLQKYITLGKKILAEKQVAIYAVDKTNQELLRQINWTGEMRQRSGDYLMWVDANLAALKTDAAITRSLEYRIISTSTGYLASASMKYNHTGKYDWRTSRYLSYTRVFVPIGSKLVKVTGAITKDSQGDLSIGQGTENGRQWFGAYINIAPGTTDTLTFEYLLPETVVKQIADKQYNLLVQKQIGTNDVGLTLDLFFAKNTNLNTNLNKYLNTDKEFKINN</sequence>
<feature type="transmembrane region" description="Helical" evidence="1">
    <location>
        <begin position="12"/>
        <end position="35"/>
    </location>
</feature>
<dbReference type="AlphaFoldDB" id="A0A1F6NUL8"/>
<evidence type="ECO:0000313" key="2">
    <source>
        <dbReference type="EMBL" id="OGH87617.1"/>
    </source>
</evidence>
<keyword evidence="1" id="KW-0812">Transmembrane</keyword>
<keyword evidence="1" id="KW-1133">Transmembrane helix</keyword>